<dbReference type="PANTHER" id="PTHR46344:SF27">
    <property type="entry name" value="KELCH REPEAT SUPERFAMILY PROTEIN"/>
    <property type="match status" value="1"/>
</dbReference>
<accession>A0ABQ9E4V7</accession>
<evidence type="ECO:0000313" key="3">
    <source>
        <dbReference type="EMBL" id="KAJ8300369.1"/>
    </source>
</evidence>
<evidence type="ECO:0000256" key="2">
    <source>
        <dbReference type="ARBA" id="ARBA00022737"/>
    </source>
</evidence>
<sequence>MSVNIMNGRFYQQRLYIINRAGSGDAHYVQLSYDHTEIISFSVKTDHWRAIKNLCNFGVAVVDNLLYIIGGFDKIHARPVDQVLRYNPDDGEWKERAPLFRARAKFGTCISDGKIYVTGGELNDGKLTSTCEIYDPGTNKWEQGSSLKSPRANHACGVYQDDIYVAGGCFGNQSHDNICRSLW</sequence>
<keyword evidence="5" id="KW-1185">Reference proteome</keyword>
<dbReference type="EMBL" id="JARBDR010000919">
    <property type="protein sequence ID" value="KAJ8300797.1"/>
    <property type="molecule type" value="Genomic_DNA"/>
</dbReference>
<dbReference type="SUPFAM" id="SSF117281">
    <property type="entry name" value="Kelch motif"/>
    <property type="match status" value="1"/>
</dbReference>
<organism evidence="3 5">
    <name type="scientific">Tegillarca granosa</name>
    <name type="common">Malaysian cockle</name>
    <name type="synonym">Anadara granosa</name>
    <dbReference type="NCBI Taxonomy" id="220873"/>
    <lineage>
        <taxon>Eukaryota</taxon>
        <taxon>Metazoa</taxon>
        <taxon>Spiralia</taxon>
        <taxon>Lophotrochozoa</taxon>
        <taxon>Mollusca</taxon>
        <taxon>Bivalvia</taxon>
        <taxon>Autobranchia</taxon>
        <taxon>Pteriomorphia</taxon>
        <taxon>Arcoida</taxon>
        <taxon>Arcoidea</taxon>
        <taxon>Arcidae</taxon>
        <taxon>Tegillarca</taxon>
    </lineage>
</organism>
<dbReference type="Proteomes" id="UP001217089">
    <property type="component" value="Unassembled WGS sequence"/>
</dbReference>
<dbReference type="PRINTS" id="PR00501">
    <property type="entry name" value="KELCHREPEAT"/>
</dbReference>
<keyword evidence="2" id="KW-0677">Repeat</keyword>
<gene>
    <name evidence="3" type="ORF">KUTeg_021888</name>
    <name evidence="4" type="ORF">KUTeg_022316</name>
</gene>
<protein>
    <submittedName>
        <fullName evidence="3">Uncharacterized protein</fullName>
    </submittedName>
</protein>
<dbReference type="PANTHER" id="PTHR46344">
    <property type="entry name" value="OS02G0202900 PROTEIN"/>
    <property type="match status" value="1"/>
</dbReference>
<reference evidence="3 5" key="1">
    <citation type="submission" date="2022-12" db="EMBL/GenBank/DDBJ databases">
        <title>Chromosome-level genome of Tegillarca granosa.</title>
        <authorList>
            <person name="Kim J."/>
        </authorList>
    </citation>
    <scope>NUCLEOTIDE SEQUENCE [LARGE SCALE GENOMIC DNA]</scope>
    <source>
        <strain evidence="3">Teg-2019</strain>
        <tissue evidence="3">Adductor muscle</tissue>
    </source>
</reference>
<evidence type="ECO:0000256" key="1">
    <source>
        <dbReference type="ARBA" id="ARBA00022441"/>
    </source>
</evidence>
<comment type="caution">
    <text evidence="3">The sequence shown here is derived from an EMBL/GenBank/DDBJ whole genome shotgun (WGS) entry which is preliminary data.</text>
</comment>
<dbReference type="Pfam" id="PF24681">
    <property type="entry name" value="Kelch_KLHDC2_KLHL20_DRC7"/>
    <property type="match status" value="1"/>
</dbReference>
<evidence type="ECO:0000313" key="5">
    <source>
        <dbReference type="Proteomes" id="UP001217089"/>
    </source>
</evidence>
<keyword evidence="1" id="KW-0880">Kelch repeat</keyword>
<dbReference type="Gene3D" id="2.120.10.80">
    <property type="entry name" value="Kelch-type beta propeller"/>
    <property type="match status" value="1"/>
</dbReference>
<evidence type="ECO:0000313" key="4">
    <source>
        <dbReference type="EMBL" id="KAJ8300797.1"/>
    </source>
</evidence>
<proteinExistence type="predicted"/>
<name>A0ABQ9E4V7_TEGGR</name>
<dbReference type="InterPro" id="IPR006652">
    <property type="entry name" value="Kelch_1"/>
</dbReference>
<dbReference type="InterPro" id="IPR015915">
    <property type="entry name" value="Kelch-typ_b-propeller"/>
</dbReference>
<dbReference type="SMART" id="SM00612">
    <property type="entry name" value="Kelch"/>
    <property type="match status" value="2"/>
</dbReference>
<dbReference type="EMBL" id="JARBDR010000919">
    <property type="protein sequence ID" value="KAJ8300369.1"/>
    <property type="molecule type" value="Genomic_DNA"/>
</dbReference>